<feature type="region of interest" description="Disordered" evidence="1">
    <location>
        <begin position="1"/>
        <end position="51"/>
    </location>
</feature>
<organism evidence="2 3">
    <name type="scientific">Streptosporangium longisporum</name>
    <dbReference type="NCBI Taxonomy" id="46187"/>
    <lineage>
        <taxon>Bacteria</taxon>
        <taxon>Bacillati</taxon>
        <taxon>Actinomycetota</taxon>
        <taxon>Actinomycetes</taxon>
        <taxon>Streptosporangiales</taxon>
        <taxon>Streptosporangiaceae</taxon>
        <taxon>Streptosporangium</taxon>
    </lineage>
</organism>
<dbReference type="EMBL" id="BAAAWD010000006">
    <property type="protein sequence ID" value="GAA2999388.1"/>
    <property type="molecule type" value="Genomic_DNA"/>
</dbReference>
<evidence type="ECO:0000313" key="2">
    <source>
        <dbReference type="EMBL" id="GAA2999388.1"/>
    </source>
</evidence>
<evidence type="ECO:0000313" key="3">
    <source>
        <dbReference type="Proteomes" id="UP001499930"/>
    </source>
</evidence>
<dbReference type="RefSeq" id="WP_344891601.1">
    <property type="nucleotide sequence ID" value="NZ_BAAAWD010000006.1"/>
</dbReference>
<sequence length="317" mass="32655">MKRPPPGRGVLPGLPGSTAPAGDPTEDPAGNPAGDLAGNPSGGFPEDSCDASFDGFPGLSGLFADDPMSAPLTYPGRLPPAAGLLVDDRFLPMTEPPGALADRRVRSGDRTARLADHLAALGAAPPEARHPVIAVGSNAAPGQLRRKFTAAGIRPVVPLTPAAVHGVAPGVSAHISRYAYLPATPIGARGASLLFVVWVDDPQLAVLDATEPNYHRVPLPAGSPVTLPSGETLPPCHVYVSRHGCLVDEEGGPLPLAPQRELIGHLLGRSAALRRLCGRTPEEFVLSARDDGTREAARALFVSDGLADPAPPGLHHP</sequence>
<proteinExistence type="predicted"/>
<gene>
    <name evidence="2" type="ORF">GCM10017559_20190</name>
</gene>
<reference evidence="2 3" key="1">
    <citation type="journal article" date="2019" name="Int. J. Syst. Evol. Microbiol.">
        <title>The Global Catalogue of Microorganisms (GCM) 10K type strain sequencing project: providing services to taxonomists for standard genome sequencing and annotation.</title>
        <authorList>
            <consortium name="The Broad Institute Genomics Platform"/>
            <consortium name="The Broad Institute Genome Sequencing Center for Infectious Disease"/>
            <person name="Wu L."/>
            <person name="Ma J."/>
        </authorList>
    </citation>
    <scope>NUCLEOTIDE SEQUENCE [LARGE SCALE GENOMIC DNA]</scope>
    <source>
        <strain evidence="2 3">JCM 3106</strain>
    </source>
</reference>
<protein>
    <submittedName>
        <fullName evidence="2">Uncharacterized protein</fullName>
    </submittedName>
</protein>
<accession>A0ABN3XVZ6</accession>
<name>A0ABN3XVZ6_9ACTN</name>
<keyword evidence="3" id="KW-1185">Reference proteome</keyword>
<evidence type="ECO:0000256" key="1">
    <source>
        <dbReference type="SAM" id="MobiDB-lite"/>
    </source>
</evidence>
<comment type="caution">
    <text evidence="2">The sequence shown here is derived from an EMBL/GenBank/DDBJ whole genome shotgun (WGS) entry which is preliminary data.</text>
</comment>
<dbReference type="Proteomes" id="UP001499930">
    <property type="component" value="Unassembled WGS sequence"/>
</dbReference>